<accession>A0ACC0HN75</accession>
<name>A0ACC0HN75_9ERIC</name>
<sequence>MGNHRFRLSDMIPNAWFYKLKDMGSRTRNRNINHPRKKKQPITSLSTTSSSSSSSITTTITSNPPQHQSKPIQPHLLLSHQRKSYYYSRDLTPPPQSPLHPPKSPPETIFPELPRKSSKQSRSTRNRDSIVKPALKLVTSSVSSVSTKPDSTSEEYPNSPLDSSSDPESLFPEFGSDHSSVRCRFEDDIVIDIIDSKFDVFDSVSKLQLPPIVTKKTINDSIQEIEKKKIINSNELTKQRTSPVRRLSASSPGLRLRTNSPRIANKKIQAHARKSVSSSTSSGGGGGRRSSSLSESFAVVKSSADPQRDFKESMVEMILQNNIRASKDLEDLLTCYLQLNSDEYHELIIKVFKQIWFDLANVKG</sequence>
<keyword evidence="2" id="KW-1185">Reference proteome</keyword>
<organism evidence="1 2">
    <name type="scientific">Camellia lanceoleosa</name>
    <dbReference type="NCBI Taxonomy" id="1840588"/>
    <lineage>
        <taxon>Eukaryota</taxon>
        <taxon>Viridiplantae</taxon>
        <taxon>Streptophyta</taxon>
        <taxon>Embryophyta</taxon>
        <taxon>Tracheophyta</taxon>
        <taxon>Spermatophyta</taxon>
        <taxon>Magnoliopsida</taxon>
        <taxon>eudicotyledons</taxon>
        <taxon>Gunneridae</taxon>
        <taxon>Pentapetalae</taxon>
        <taxon>asterids</taxon>
        <taxon>Ericales</taxon>
        <taxon>Theaceae</taxon>
        <taxon>Camellia</taxon>
    </lineage>
</organism>
<proteinExistence type="predicted"/>
<reference evidence="1 2" key="1">
    <citation type="journal article" date="2022" name="Plant J.">
        <title>Chromosome-level genome of Camellia lanceoleosa provides a valuable resource for understanding genome evolution and self-incompatibility.</title>
        <authorList>
            <person name="Gong W."/>
            <person name="Xiao S."/>
            <person name="Wang L."/>
            <person name="Liao Z."/>
            <person name="Chang Y."/>
            <person name="Mo W."/>
            <person name="Hu G."/>
            <person name="Li W."/>
            <person name="Zhao G."/>
            <person name="Zhu H."/>
            <person name="Hu X."/>
            <person name="Ji K."/>
            <person name="Xiang X."/>
            <person name="Song Q."/>
            <person name="Yuan D."/>
            <person name="Jin S."/>
            <person name="Zhang L."/>
        </authorList>
    </citation>
    <scope>NUCLEOTIDE SEQUENCE [LARGE SCALE GENOMIC DNA]</scope>
    <source>
        <strain evidence="1">SQ_2022a</strain>
    </source>
</reference>
<evidence type="ECO:0000313" key="1">
    <source>
        <dbReference type="EMBL" id="KAI8014348.1"/>
    </source>
</evidence>
<dbReference type="Proteomes" id="UP001060215">
    <property type="component" value="Chromosome 4"/>
</dbReference>
<protein>
    <submittedName>
        <fullName evidence="1">Transcription repressor OFP4</fullName>
    </submittedName>
</protein>
<comment type="caution">
    <text evidence="1">The sequence shown here is derived from an EMBL/GenBank/DDBJ whole genome shotgun (WGS) entry which is preliminary data.</text>
</comment>
<gene>
    <name evidence="1" type="ORF">LOK49_LG05G00107</name>
</gene>
<dbReference type="EMBL" id="CM045761">
    <property type="protein sequence ID" value="KAI8014348.1"/>
    <property type="molecule type" value="Genomic_DNA"/>
</dbReference>
<evidence type="ECO:0000313" key="2">
    <source>
        <dbReference type="Proteomes" id="UP001060215"/>
    </source>
</evidence>